<dbReference type="RefSeq" id="WP_154596025.1">
    <property type="nucleotide sequence ID" value="NZ_CP060587.1"/>
</dbReference>
<protein>
    <recommendedName>
        <fullName evidence="3">PE domain-containing protein</fullName>
    </recommendedName>
</protein>
<evidence type="ECO:0000313" key="2">
    <source>
        <dbReference type="Proteomes" id="UP000515871"/>
    </source>
</evidence>
<name>A0ABX6SVK0_9ACTN</name>
<gene>
    <name evidence="1" type="ORF">H9L21_01165</name>
</gene>
<sequence length="304" mass="31794">MTVELDYELLTTAATRAEELAQKIRTNAASARSASPVALPSLDGIENKATWLEEQATMLYGLADVAVLLDASGEGKVSMSLAGIQEQLNDMLGEYLGAEFGNIFGNDDDFPLISLATALGKMTKMSRGVAPVFQTGLVGRTMLTKLAQQSGRAGDWARWMLNGPRHLAPPASLLKPPKWVNTPGSPLRNAGWGSPSSFRTSGLGALRGLGIVGGVVSTGAGVANLVQQGNPIDAFEREGAGYVADVAETAFSASTTAFLVAPNPVTGALAVGSGLVWAGAEVVDHWDEISETASKAWDTISFWD</sequence>
<evidence type="ECO:0008006" key="3">
    <source>
        <dbReference type="Google" id="ProtNLM"/>
    </source>
</evidence>
<evidence type="ECO:0000313" key="1">
    <source>
        <dbReference type="EMBL" id="QNL94617.1"/>
    </source>
</evidence>
<accession>A0ABX6SVK0</accession>
<organism evidence="1 2">
    <name type="scientific">Aeromicrobium senzhongii</name>
    <dbReference type="NCBI Taxonomy" id="2663859"/>
    <lineage>
        <taxon>Bacteria</taxon>
        <taxon>Bacillati</taxon>
        <taxon>Actinomycetota</taxon>
        <taxon>Actinomycetes</taxon>
        <taxon>Propionibacteriales</taxon>
        <taxon>Nocardioidaceae</taxon>
        <taxon>Aeromicrobium</taxon>
    </lineage>
</organism>
<proteinExistence type="predicted"/>
<keyword evidence="2" id="KW-1185">Reference proteome</keyword>
<reference evidence="1 2" key="1">
    <citation type="submission" date="2020-08" db="EMBL/GenBank/DDBJ databases">
        <title>Novel species in genus Aeromicrobium.</title>
        <authorList>
            <person name="Zhang G."/>
        </authorList>
    </citation>
    <scope>NUCLEOTIDE SEQUENCE [LARGE SCALE GENOMIC DNA]</scope>
    <source>
        <strain evidence="2">zg-629</strain>
    </source>
</reference>
<dbReference type="Proteomes" id="UP000515871">
    <property type="component" value="Chromosome"/>
</dbReference>
<dbReference type="EMBL" id="CP060587">
    <property type="protein sequence ID" value="QNL94617.1"/>
    <property type="molecule type" value="Genomic_DNA"/>
</dbReference>